<reference evidence="1 2" key="1">
    <citation type="submission" date="2017-01" db="EMBL/GenBank/DDBJ databases">
        <title>Genome sequence of Rhodoferax antarcticus ANT.BR, a psychrophilic purple nonsulfur bacterium from an Antarctic microbial mat.</title>
        <authorList>
            <person name="Baker J."/>
            <person name="Riester C."/>
            <person name="Skinner B."/>
            <person name="Newell A."/>
            <person name="Swingley W."/>
            <person name="Madigan M."/>
            <person name="Jung D."/>
            <person name="Asao M."/>
            <person name="Chen M."/>
            <person name="Loughlin P."/>
            <person name="Pan H."/>
            <person name="Lin S."/>
            <person name="Li N."/>
            <person name="Shaw J."/>
            <person name="Prado M."/>
            <person name="Sherman C."/>
            <person name="Li X."/>
            <person name="Tang J."/>
            <person name="Blankenship R."/>
            <person name="Zhao T."/>
            <person name="Touchman J."/>
            <person name="Sattley M."/>
        </authorList>
    </citation>
    <scope>NUCLEOTIDE SEQUENCE [LARGE SCALE GENOMIC DNA]</scope>
    <source>
        <strain evidence="1 2">ANT.BR</strain>
    </source>
</reference>
<proteinExistence type="predicted"/>
<dbReference type="EMBL" id="MSYM01000020">
    <property type="protein sequence ID" value="OLP04628.1"/>
    <property type="molecule type" value="Genomic_DNA"/>
</dbReference>
<organism evidence="1 2">
    <name type="scientific">Rhodoferax antarcticus ANT.BR</name>
    <dbReference type="NCBI Taxonomy" id="1111071"/>
    <lineage>
        <taxon>Bacteria</taxon>
        <taxon>Pseudomonadati</taxon>
        <taxon>Pseudomonadota</taxon>
        <taxon>Betaproteobacteria</taxon>
        <taxon>Burkholderiales</taxon>
        <taxon>Comamonadaceae</taxon>
        <taxon>Rhodoferax</taxon>
    </lineage>
</organism>
<evidence type="ECO:0000313" key="1">
    <source>
        <dbReference type="EMBL" id="OLP04628.1"/>
    </source>
</evidence>
<accession>A0A1Q8Y9E7</accession>
<protein>
    <submittedName>
        <fullName evidence="1">Uncharacterized protein</fullName>
    </submittedName>
</protein>
<dbReference type="AlphaFoldDB" id="A0A1Q8Y9E7"/>
<gene>
    <name evidence="1" type="ORF">BLL52_4224</name>
</gene>
<dbReference type="Proteomes" id="UP000185911">
    <property type="component" value="Unassembled WGS sequence"/>
</dbReference>
<keyword evidence="2" id="KW-1185">Reference proteome</keyword>
<sequence>MLLRDVDAWEGGNDPGLSLRRERGKLLPRKRGNFLAGASPKELNQRGS</sequence>
<name>A0A1Q8Y9E7_9BURK</name>
<evidence type="ECO:0000313" key="2">
    <source>
        <dbReference type="Proteomes" id="UP000185911"/>
    </source>
</evidence>
<comment type="caution">
    <text evidence="1">The sequence shown here is derived from an EMBL/GenBank/DDBJ whole genome shotgun (WGS) entry which is preliminary data.</text>
</comment>